<dbReference type="RefSeq" id="XP_062802217.1">
    <property type="nucleotide sequence ID" value="XM_062940479.1"/>
</dbReference>
<evidence type="ECO:0000256" key="1">
    <source>
        <dbReference type="SAM" id="MobiDB-lite"/>
    </source>
</evidence>
<gene>
    <name evidence="2" type="ORF">QC764_0058420</name>
</gene>
<accession>A0ABR0IF87</accession>
<dbReference type="GeneID" id="87961074"/>
<evidence type="ECO:0000313" key="2">
    <source>
        <dbReference type="EMBL" id="KAK4678747.1"/>
    </source>
</evidence>
<evidence type="ECO:0000313" key="3">
    <source>
        <dbReference type="Proteomes" id="UP001323617"/>
    </source>
</evidence>
<dbReference type="Proteomes" id="UP001323617">
    <property type="component" value="Unassembled WGS sequence"/>
</dbReference>
<protein>
    <submittedName>
        <fullName evidence="2">Uncharacterized protein</fullName>
    </submittedName>
</protein>
<feature type="region of interest" description="Disordered" evidence="1">
    <location>
        <begin position="1"/>
        <end position="35"/>
    </location>
</feature>
<sequence>MAVEISSGYRQRLGEDQDSPCGRWGDTSTQSNDPGLCGEAANFAMARAERVELHRRGSYQ</sequence>
<name>A0ABR0IF87_9PEZI</name>
<organism evidence="2 3">
    <name type="scientific">Podospora pseudoanserina</name>
    <dbReference type="NCBI Taxonomy" id="2609844"/>
    <lineage>
        <taxon>Eukaryota</taxon>
        <taxon>Fungi</taxon>
        <taxon>Dikarya</taxon>
        <taxon>Ascomycota</taxon>
        <taxon>Pezizomycotina</taxon>
        <taxon>Sordariomycetes</taxon>
        <taxon>Sordariomycetidae</taxon>
        <taxon>Sordariales</taxon>
        <taxon>Podosporaceae</taxon>
        <taxon>Podospora</taxon>
    </lineage>
</organism>
<reference evidence="2 3" key="1">
    <citation type="journal article" date="2023" name="bioRxiv">
        <title>High-quality genome assemblies of four members of thePodospora anserinaspecies complex.</title>
        <authorList>
            <person name="Ament-Velasquez S.L."/>
            <person name="Vogan A.A."/>
            <person name="Wallerman O."/>
            <person name="Hartmann F."/>
            <person name="Gautier V."/>
            <person name="Silar P."/>
            <person name="Giraud T."/>
            <person name="Johannesson H."/>
        </authorList>
    </citation>
    <scope>NUCLEOTIDE SEQUENCE [LARGE SCALE GENOMIC DNA]</scope>
    <source>
        <strain evidence="2 3">CBS 124.78</strain>
    </source>
</reference>
<proteinExistence type="predicted"/>
<dbReference type="EMBL" id="JAFFHC010000003">
    <property type="protein sequence ID" value="KAK4678747.1"/>
    <property type="molecule type" value="Genomic_DNA"/>
</dbReference>
<keyword evidence="3" id="KW-1185">Reference proteome</keyword>
<comment type="caution">
    <text evidence="2">The sequence shown here is derived from an EMBL/GenBank/DDBJ whole genome shotgun (WGS) entry which is preliminary data.</text>
</comment>